<reference evidence="2 3" key="1">
    <citation type="journal article" date="2019" name="Int. J. Syst. Evol. Microbiol.">
        <title>The Global Catalogue of Microorganisms (GCM) 10K type strain sequencing project: providing services to taxonomists for standard genome sequencing and annotation.</title>
        <authorList>
            <consortium name="The Broad Institute Genomics Platform"/>
            <consortium name="The Broad Institute Genome Sequencing Center for Infectious Disease"/>
            <person name="Wu L."/>
            <person name="Ma J."/>
        </authorList>
    </citation>
    <scope>NUCLEOTIDE SEQUENCE [LARGE SCALE GENOMIC DNA]</scope>
    <source>
        <strain evidence="2 3">RDMS1</strain>
    </source>
</reference>
<dbReference type="Pfam" id="PF26262">
    <property type="entry name" value="DUF8066"/>
    <property type="match status" value="1"/>
</dbReference>
<evidence type="ECO:0008006" key="4">
    <source>
        <dbReference type="Google" id="ProtNLM"/>
    </source>
</evidence>
<feature type="transmembrane region" description="Helical" evidence="1">
    <location>
        <begin position="36"/>
        <end position="56"/>
    </location>
</feature>
<dbReference type="AlphaFoldDB" id="A0ABD5YLT2"/>
<evidence type="ECO:0000313" key="3">
    <source>
        <dbReference type="Proteomes" id="UP001596417"/>
    </source>
</evidence>
<dbReference type="InterPro" id="IPR058379">
    <property type="entry name" value="DUF8066"/>
</dbReference>
<keyword evidence="3" id="KW-1185">Reference proteome</keyword>
<dbReference type="RefSeq" id="WP_264555365.1">
    <property type="nucleotide sequence ID" value="NZ_CP109979.1"/>
</dbReference>
<sequence length="75" mass="8717">MSGWSPPSLSREWRIGIALFYVFLFVYFFIFLQRLLTGILVGALIGLCYILWRFLIATEAIADALHRIAHQREQS</sequence>
<protein>
    <recommendedName>
        <fullName evidence="4">DUF4282 domain-containing protein</fullName>
    </recommendedName>
</protein>
<dbReference type="Proteomes" id="UP001596417">
    <property type="component" value="Unassembled WGS sequence"/>
</dbReference>
<organism evidence="2 3">
    <name type="scientific">Halocatena marina</name>
    <dbReference type="NCBI Taxonomy" id="2934937"/>
    <lineage>
        <taxon>Archaea</taxon>
        <taxon>Methanobacteriati</taxon>
        <taxon>Methanobacteriota</taxon>
        <taxon>Stenosarchaea group</taxon>
        <taxon>Halobacteria</taxon>
        <taxon>Halobacteriales</taxon>
        <taxon>Natronomonadaceae</taxon>
        <taxon>Halocatena</taxon>
    </lineage>
</organism>
<keyword evidence="1" id="KW-1133">Transmembrane helix</keyword>
<accession>A0ABD5YLT2</accession>
<name>A0ABD5YLT2_9EURY</name>
<keyword evidence="1" id="KW-0812">Transmembrane</keyword>
<evidence type="ECO:0000313" key="2">
    <source>
        <dbReference type="EMBL" id="MFC7188588.1"/>
    </source>
</evidence>
<feature type="transmembrane region" description="Helical" evidence="1">
    <location>
        <begin position="12"/>
        <end position="30"/>
    </location>
</feature>
<gene>
    <name evidence="2" type="ORF">ACFQL7_01115</name>
</gene>
<keyword evidence="1" id="KW-0472">Membrane</keyword>
<evidence type="ECO:0000256" key="1">
    <source>
        <dbReference type="SAM" id="Phobius"/>
    </source>
</evidence>
<dbReference type="GeneID" id="76198137"/>
<proteinExistence type="predicted"/>
<dbReference type="EMBL" id="JBHTAX010000001">
    <property type="protein sequence ID" value="MFC7188588.1"/>
    <property type="molecule type" value="Genomic_DNA"/>
</dbReference>
<comment type="caution">
    <text evidence="2">The sequence shown here is derived from an EMBL/GenBank/DDBJ whole genome shotgun (WGS) entry which is preliminary data.</text>
</comment>